<evidence type="ECO:0000313" key="1">
    <source>
        <dbReference type="EMBL" id="EFJ06505.1"/>
    </source>
</evidence>
<dbReference type="Proteomes" id="UP000001514">
    <property type="component" value="Unassembled WGS sequence"/>
</dbReference>
<protein>
    <submittedName>
        <fullName evidence="1">Uncharacterized protein</fullName>
    </submittedName>
</protein>
<dbReference type="AlphaFoldDB" id="D8T9T6"/>
<evidence type="ECO:0000313" key="2">
    <source>
        <dbReference type="Proteomes" id="UP000001514"/>
    </source>
</evidence>
<dbReference type="Gramene" id="EFJ06505">
    <property type="protein sequence ID" value="EFJ06505"/>
    <property type="gene ID" value="SELMODRAFT_6804"/>
</dbReference>
<gene>
    <name evidence="1" type="ORF">SELMODRAFT_6804</name>
</gene>
<feature type="non-terminal residue" evidence="1">
    <location>
        <position position="78"/>
    </location>
</feature>
<dbReference type="InterPro" id="IPR011042">
    <property type="entry name" value="6-blade_b-propeller_TolB-like"/>
</dbReference>
<proteinExistence type="predicted"/>
<keyword evidence="2" id="KW-1185">Reference proteome</keyword>
<dbReference type="PANTHER" id="PTHR13833">
    <property type="match status" value="1"/>
</dbReference>
<feature type="non-terminal residue" evidence="1">
    <location>
        <position position="1"/>
    </location>
</feature>
<sequence>PLDSSLEAFAGSHVGESGYVDGPAAKSRFNRPQSLAICDNGAVFVDTTNLAIRKISKNGEVTTIAGGSSRRPGIADSP</sequence>
<accession>D8T9T6</accession>
<dbReference type="InParanoid" id="D8T9T6"/>
<organism evidence="2">
    <name type="scientific">Selaginella moellendorffii</name>
    <name type="common">Spikemoss</name>
    <dbReference type="NCBI Taxonomy" id="88036"/>
    <lineage>
        <taxon>Eukaryota</taxon>
        <taxon>Viridiplantae</taxon>
        <taxon>Streptophyta</taxon>
        <taxon>Embryophyta</taxon>
        <taxon>Tracheophyta</taxon>
        <taxon>Lycopodiopsida</taxon>
        <taxon>Selaginellales</taxon>
        <taxon>Selaginellaceae</taxon>
        <taxon>Selaginella</taxon>
    </lineage>
</organism>
<dbReference type="KEGG" id="smo:SELMODRAFT_6804"/>
<name>D8T9T6_SELML</name>
<dbReference type="PANTHER" id="PTHR13833:SF71">
    <property type="entry name" value="NHL DOMAIN-CONTAINING PROTEIN"/>
    <property type="match status" value="1"/>
</dbReference>
<dbReference type="HOGENOM" id="CLU_2629241_0_0_1"/>
<dbReference type="EMBL" id="GL377699">
    <property type="protein sequence ID" value="EFJ06505.1"/>
    <property type="molecule type" value="Genomic_DNA"/>
</dbReference>
<dbReference type="Gene3D" id="2.120.10.30">
    <property type="entry name" value="TolB, C-terminal domain"/>
    <property type="match status" value="1"/>
</dbReference>
<reference evidence="1 2" key="1">
    <citation type="journal article" date="2011" name="Science">
        <title>The Selaginella genome identifies genetic changes associated with the evolution of vascular plants.</title>
        <authorList>
            <person name="Banks J.A."/>
            <person name="Nishiyama T."/>
            <person name="Hasebe M."/>
            <person name="Bowman J.L."/>
            <person name="Gribskov M."/>
            <person name="dePamphilis C."/>
            <person name="Albert V.A."/>
            <person name="Aono N."/>
            <person name="Aoyama T."/>
            <person name="Ambrose B.A."/>
            <person name="Ashton N.W."/>
            <person name="Axtell M.J."/>
            <person name="Barker E."/>
            <person name="Barker M.S."/>
            <person name="Bennetzen J.L."/>
            <person name="Bonawitz N.D."/>
            <person name="Chapple C."/>
            <person name="Cheng C."/>
            <person name="Correa L.G."/>
            <person name="Dacre M."/>
            <person name="DeBarry J."/>
            <person name="Dreyer I."/>
            <person name="Elias M."/>
            <person name="Engstrom E.M."/>
            <person name="Estelle M."/>
            <person name="Feng L."/>
            <person name="Finet C."/>
            <person name="Floyd S.K."/>
            <person name="Frommer W.B."/>
            <person name="Fujita T."/>
            <person name="Gramzow L."/>
            <person name="Gutensohn M."/>
            <person name="Harholt J."/>
            <person name="Hattori M."/>
            <person name="Heyl A."/>
            <person name="Hirai T."/>
            <person name="Hiwatashi Y."/>
            <person name="Ishikawa M."/>
            <person name="Iwata M."/>
            <person name="Karol K.G."/>
            <person name="Koehler B."/>
            <person name="Kolukisaoglu U."/>
            <person name="Kubo M."/>
            <person name="Kurata T."/>
            <person name="Lalonde S."/>
            <person name="Li K."/>
            <person name="Li Y."/>
            <person name="Litt A."/>
            <person name="Lyons E."/>
            <person name="Manning G."/>
            <person name="Maruyama T."/>
            <person name="Michael T.P."/>
            <person name="Mikami K."/>
            <person name="Miyazaki S."/>
            <person name="Morinaga S."/>
            <person name="Murata T."/>
            <person name="Mueller-Roeber B."/>
            <person name="Nelson D.R."/>
            <person name="Obara M."/>
            <person name="Oguri Y."/>
            <person name="Olmstead R.G."/>
            <person name="Onodera N."/>
            <person name="Petersen B.L."/>
            <person name="Pils B."/>
            <person name="Prigge M."/>
            <person name="Rensing S.A."/>
            <person name="Riano-Pachon D.M."/>
            <person name="Roberts A.W."/>
            <person name="Sato Y."/>
            <person name="Scheller H.V."/>
            <person name="Schulz B."/>
            <person name="Schulz C."/>
            <person name="Shakirov E.V."/>
            <person name="Shibagaki N."/>
            <person name="Shinohara N."/>
            <person name="Shippen D.E."/>
            <person name="Soerensen I."/>
            <person name="Sotooka R."/>
            <person name="Sugimoto N."/>
            <person name="Sugita M."/>
            <person name="Sumikawa N."/>
            <person name="Tanurdzic M."/>
            <person name="Theissen G."/>
            <person name="Ulvskov P."/>
            <person name="Wakazuki S."/>
            <person name="Weng J.K."/>
            <person name="Willats W.W."/>
            <person name="Wipf D."/>
            <person name="Wolf P.G."/>
            <person name="Yang L."/>
            <person name="Zimmer A.D."/>
            <person name="Zhu Q."/>
            <person name="Mitros T."/>
            <person name="Hellsten U."/>
            <person name="Loque D."/>
            <person name="Otillar R."/>
            <person name="Salamov A."/>
            <person name="Schmutz J."/>
            <person name="Shapiro H."/>
            <person name="Lindquist E."/>
            <person name="Lucas S."/>
            <person name="Rokhsar D."/>
            <person name="Grigoriev I.V."/>
        </authorList>
    </citation>
    <scope>NUCLEOTIDE SEQUENCE [LARGE SCALE GENOMIC DNA]</scope>
</reference>